<dbReference type="PROSITE" id="PS51183">
    <property type="entry name" value="JMJN"/>
    <property type="match status" value="1"/>
</dbReference>
<evidence type="ECO:0000259" key="1">
    <source>
        <dbReference type="PROSITE" id="PS51183"/>
    </source>
</evidence>
<reference evidence="3" key="1">
    <citation type="submission" date="2021-02" db="EMBL/GenBank/DDBJ databases">
        <authorList>
            <person name="Nowell W R."/>
        </authorList>
    </citation>
    <scope>NUCLEOTIDE SEQUENCE</scope>
</reference>
<protein>
    <recommendedName>
        <fullName evidence="1">JmjN domain-containing protein</fullName>
    </recommendedName>
</protein>
<organism evidence="3 4">
    <name type="scientific">Adineta steineri</name>
    <dbReference type="NCBI Taxonomy" id="433720"/>
    <lineage>
        <taxon>Eukaryota</taxon>
        <taxon>Metazoa</taxon>
        <taxon>Spiralia</taxon>
        <taxon>Gnathifera</taxon>
        <taxon>Rotifera</taxon>
        <taxon>Eurotatoria</taxon>
        <taxon>Bdelloidea</taxon>
        <taxon>Adinetida</taxon>
        <taxon>Adinetidae</taxon>
        <taxon>Adineta</taxon>
    </lineage>
</organism>
<evidence type="ECO:0000313" key="4">
    <source>
        <dbReference type="Proteomes" id="UP000663832"/>
    </source>
</evidence>
<dbReference type="OrthoDB" id="1678912at2759"/>
<gene>
    <name evidence="2" type="ORF">BJG266_LOCUS37745</name>
    <name evidence="3" type="ORF">QVE165_LOCUS54619</name>
</gene>
<evidence type="ECO:0000313" key="3">
    <source>
        <dbReference type="EMBL" id="CAF1614702.1"/>
    </source>
</evidence>
<accession>A0A816BXY9</accession>
<evidence type="ECO:0000313" key="2">
    <source>
        <dbReference type="EMBL" id="CAF1402695.1"/>
    </source>
</evidence>
<dbReference type="EMBL" id="CAJNOI010001306">
    <property type="protein sequence ID" value="CAF1402695.1"/>
    <property type="molecule type" value="Genomic_DNA"/>
</dbReference>
<sequence>MNSAAEISFTPKLTPTITEFANLLNYIYDNEALIVPYGGCKIIPPREWAK</sequence>
<dbReference type="AlphaFoldDB" id="A0A816BXY9"/>
<dbReference type="Proteomes" id="UP000663877">
    <property type="component" value="Unassembled WGS sequence"/>
</dbReference>
<dbReference type="SMART" id="SM00545">
    <property type="entry name" value="JmjN"/>
    <property type="match status" value="1"/>
</dbReference>
<feature type="domain" description="JmjN" evidence="1">
    <location>
        <begin position="10"/>
        <end position="50"/>
    </location>
</feature>
<proteinExistence type="predicted"/>
<comment type="caution">
    <text evidence="3">The sequence shown here is derived from an EMBL/GenBank/DDBJ whole genome shotgun (WGS) entry which is preliminary data.</text>
</comment>
<dbReference type="Gene3D" id="2.60.120.650">
    <property type="entry name" value="Cupin"/>
    <property type="match status" value="1"/>
</dbReference>
<dbReference type="Proteomes" id="UP000663832">
    <property type="component" value="Unassembled WGS sequence"/>
</dbReference>
<keyword evidence="4" id="KW-1185">Reference proteome</keyword>
<name>A0A816BXY9_9BILA</name>
<dbReference type="InterPro" id="IPR003349">
    <property type="entry name" value="JmjN"/>
</dbReference>
<dbReference type="EMBL" id="CAJNOM010001629">
    <property type="protein sequence ID" value="CAF1614702.1"/>
    <property type="molecule type" value="Genomic_DNA"/>
</dbReference>
<feature type="non-terminal residue" evidence="3">
    <location>
        <position position="50"/>
    </location>
</feature>